<feature type="domain" description="GerMN" evidence="3">
    <location>
        <begin position="256"/>
        <end position="341"/>
    </location>
</feature>
<evidence type="ECO:0000313" key="5">
    <source>
        <dbReference type="Proteomes" id="UP001519271"/>
    </source>
</evidence>
<organism evidence="4 5">
    <name type="scientific">Youngiibacter multivorans</name>
    <dbReference type="NCBI Taxonomy" id="937251"/>
    <lineage>
        <taxon>Bacteria</taxon>
        <taxon>Bacillati</taxon>
        <taxon>Bacillota</taxon>
        <taxon>Clostridia</taxon>
        <taxon>Eubacteriales</taxon>
        <taxon>Clostridiaceae</taxon>
        <taxon>Youngiibacter</taxon>
    </lineage>
</organism>
<gene>
    <name evidence="4" type="ORF">J2Z34_003337</name>
</gene>
<comment type="caution">
    <text evidence="4">The sequence shown here is derived from an EMBL/GenBank/DDBJ whole genome shotgun (WGS) entry which is preliminary data.</text>
</comment>
<dbReference type="SMART" id="SM00909">
    <property type="entry name" value="Germane"/>
    <property type="match status" value="1"/>
</dbReference>
<dbReference type="Pfam" id="PF10646">
    <property type="entry name" value="Germane"/>
    <property type="match status" value="1"/>
</dbReference>
<dbReference type="InterPro" id="IPR019606">
    <property type="entry name" value="GerMN"/>
</dbReference>
<accession>A0ABS4G8C9</accession>
<name>A0ABS4G8C9_9CLOT</name>
<dbReference type="RefSeq" id="WP_209460978.1">
    <property type="nucleotide sequence ID" value="NZ_JAGGKC010000042.1"/>
</dbReference>
<dbReference type="Proteomes" id="UP001519271">
    <property type="component" value="Unassembled WGS sequence"/>
</dbReference>
<evidence type="ECO:0000256" key="2">
    <source>
        <dbReference type="SAM" id="SignalP"/>
    </source>
</evidence>
<feature type="chain" id="PRO_5045638746" description="GerMN domain-containing protein" evidence="2">
    <location>
        <begin position="25"/>
        <end position="360"/>
    </location>
</feature>
<keyword evidence="2" id="KW-0732">Signal</keyword>
<keyword evidence="5" id="KW-1185">Reference proteome</keyword>
<dbReference type="PROSITE" id="PS51257">
    <property type="entry name" value="PROKAR_LIPOPROTEIN"/>
    <property type="match status" value="1"/>
</dbReference>
<proteinExistence type="predicted"/>
<protein>
    <recommendedName>
        <fullName evidence="3">GerMN domain-containing protein</fullName>
    </recommendedName>
</protein>
<feature type="region of interest" description="Disordered" evidence="1">
    <location>
        <begin position="27"/>
        <end position="48"/>
    </location>
</feature>
<evidence type="ECO:0000313" key="4">
    <source>
        <dbReference type="EMBL" id="MBP1920820.1"/>
    </source>
</evidence>
<reference evidence="4 5" key="1">
    <citation type="submission" date="2021-03" db="EMBL/GenBank/DDBJ databases">
        <title>Genomic Encyclopedia of Type Strains, Phase IV (KMG-IV): sequencing the most valuable type-strain genomes for metagenomic binning, comparative biology and taxonomic classification.</title>
        <authorList>
            <person name="Goeker M."/>
        </authorList>
    </citation>
    <scope>NUCLEOTIDE SEQUENCE [LARGE SCALE GENOMIC DNA]</scope>
    <source>
        <strain evidence="4 5">DSM 6139</strain>
    </source>
</reference>
<dbReference type="EMBL" id="JAGGKC010000042">
    <property type="protein sequence ID" value="MBP1920820.1"/>
    <property type="molecule type" value="Genomic_DNA"/>
</dbReference>
<sequence>MKKIIRTVGMVAALTLLFACGAKPATPTVDPTTPATPTTPSVPSTSETPEAVSVKDYFPFEGDVEYIFEGMGNEYATFTRTVDYIDGNRIQIRDNNGGTEIVKIIEADDNEVKIVYSRGETYFRESFIKKDSGKPEILLKAPIAKGTTWMMPDGSKSTITGIDVVVKVPYGEYKAVEVTIDGATGDTINYYVKGVGLVKMVYNPGTDEVSSSLKTVTKNKPYSRLMTFYVTNSDAKLIRVNKEVTFKTNSITRIILQDVYKAVGTEKNSNILSANTKINSLYLNDDGMVYIDLSKEFVTEMNAGSEFEAMILQSVTNTFGDFYGETRVMLTVDDKTYESGHILLDEDEYLKVDYSKVIEP</sequence>
<evidence type="ECO:0000259" key="3">
    <source>
        <dbReference type="SMART" id="SM00909"/>
    </source>
</evidence>
<feature type="signal peptide" evidence="2">
    <location>
        <begin position="1"/>
        <end position="24"/>
    </location>
</feature>
<evidence type="ECO:0000256" key="1">
    <source>
        <dbReference type="SAM" id="MobiDB-lite"/>
    </source>
</evidence>